<feature type="binding site" evidence="12">
    <location>
        <position position="389"/>
    </location>
    <ligand>
        <name>L-serine</name>
        <dbReference type="ChEBI" id="CHEBI:33384"/>
    </ligand>
</feature>
<gene>
    <name evidence="12 14" type="primary">serS</name>
    <name evidence="14" type="ORF">OC725_01810</name>
</gene>
<evidence type="ECO:0000256" key="5">
    <source>
        <dbReference type="ARBA" id="ARBA00022598"/>
    </source>
</evidence>
<comment type="pathway">
    <text evidence="2 12">Aminoacyl-tRNA biosynthesis; selenocysteinyl-tRNA(Sec) biosynthesis; L-seryl-tRNA(Sec) from L-serine and tRNA(Sec): step 1/1.</text>
</comment>
<dbReference type="CDD" id="cd00770">
    <property type="entry name" value="SerRS_core"/>
    <property type="match status" value="1"/>
</dbReference>
<evidence type="ECO:0000256" key="10">
    <source>
        <dbReference type="ARBA" id="ARBA00047929"/>
    </source>
</evidence>
<dbReference type="InterPro" id="IPR010978">
    <property type="entry name" value="tRNA-bd_arm"/>
</dbReference>
<dbReference type="GO" id="GO:0004828">
    <property type="term" value="F:serine-tRNA ligase activity"/>
    <property type="evidence" value="ECO:0007669"/>
    <property type="project" value="UniProtKB-EC"/>
</dbReference>
<evidence type="ECO:0000256" key="6">
    <source>
        <dbReference type="ARBA" id="ARBA00022741"/>
    </source>
</evidence>
<comment type="subcellular location">
    <subcellularLocation>
        <location evidence="1 12">Cytoplasm</location>
    </subcellularLocation>
</comment>
<comment type="catalytic activity">
    <reaction evidence="11 12">
        <text>tRNA(Ser) + L-serine + ATP = L-seryl-tRNA(Ser) + AMP + diphosphate + H(+)</text>
        <dbReference type="Rhea" id="RHEA:12292"/>
        <dbReference type="Rhea" id="RHEA-COMP:9669"/>
        <dbReference type="Rhea" id="RHEA-COMP:9703"/>
        <dbReference type="ChEBI" id="CHEBI:15378"/>
        <dbReference type="ChEBI" id="CHEBI:30616"/>
        <dbReference type="ChEBI" id="CHEBI:33019"/>
        <dbReference type="ChEBI" id="CHEBI:33384"/>
        <dbReference type="ChEBI" id="CHEBI:78442"/>
        <dbReference type="ChEBI" id="CHEBI:78533"/>
        <dbReference type="ChEBI" id="CHEBI:456215"/>
        <dbReference type="EC" id="6.1.1.11"/>
    </reaction>
</comment>
<dbReference type="InterPro" id="IPR002314">
    <property type="entry name" value="aa-tRNA-synt_IIb"/>
</dbReference>
<sequence length="428" mass="49444">MLDIKFILKNIDLVKNKLKNRFVNEDLLDKLIFLYKSKNQFLQKIERIKYFKNQYSRQKTNKSLIKCNSESILDSDGDINYEANLKKLQINLATIEEEVMNILNCLPNIPHESVPIGDSELDNIEVYRSIIKPRHYDFVIKDHLQLGLSLNILDFQKASKIVGSKFVVLKGLGARLERSLINFMIDNHISNKYFELIPPFIVNQKSMFATGQLPKFAQDVFKLQSNKYEWYLNPTAEVPTINLHRQEILDIKRLPIKYVSYTTCFREEAGSSGKNTKGIWRQKQFNKVELIQFVEPKTSYMVLEDMLKDAAVILDKLQLPYRIMLLSTGDLGFSMSKTYDIEVWLPSQQKYCEIASISNAEDFQARRANIKFKAHLQDKGKLVHTLNGSALAIGRTMAAILENYQNKDGSVNVPIVLQKYLSTDIIKN</sequence>
<evidence type="ECO:0000259" key="13">
    <source>
        <dbReference type="PROSITE" id="PS50862"/>
    </source>
</evidence>
<dbReference type="Pfam" id="PF02403">
    <property type="entry name" value="Seryl_tRNA_N"/>
    <property type="match status" value="1"/>
</dbReference>
<dbReference type="Pfam" id="PF00587">
    <property type="entry name" value="tRNA-synt_2b"/>
    <property type="match status" value="1"/>
</dbReference>
<comment type="function">
    <text evidence="12">Catalyzes the attachment of serine to tRNA(Ser). Is also able to aminoacylate tRNA(Sec) with serine, to form the misacylated tRNA L-seryl-tRNA(Sec), which will be further converted into selenocysteinyl-tRNA(Sec).</text>
</comment>
<keyword evidence="4 12" id="KW-0963">Cytoplasm</keyword>
<dbReference type="InterPro" id="IPR042103">
    <property type="entry name" value="SerRS_1_N_sf"/>
</dbReference>
<feature type="binding site" evidence="12">
    <location>
        <begin position="235"/>
        <end position="237"/>
    </location>
    <ligand>
        <name>L-serine</name>
        <dbReference type="ChEBI" id="CHEBI:33384"/>
    </ligand>
</feature>
<keyword evidence="9 12" id="KW-0030">Aminoacyl-tRNA synthetase</keyword>
<comment type="caution">
    <text evidence="12">Lacks conserved residue(s) required for the propagation of feature annotation.</text>
</comment>
<evidence type="ECO:0000256" key="2">
    <source>
        <dbReference type="ARBA" id="ARBA00005045"/>
    </source>
</evidence>
<dbReference type="SUPFAM" id="SSF46589">
    <property type="entry name" value="tRNA-binding arm"/>
    <property type="match status" value="1"/>
</dbReference>
<evidence type="ECO:0000256" key="7">
    <source>
        <dbReference type="ARBA" id="ARBA00022840"/>
    </source>
</evidence>
<dbReference type="PANTHER" id="PTHR43697">
    <property type="entry name" value="SERYL-TRNA SYNTHETASE"/>
    <property type="match status" value="1"/>
</dbReference>
<dbReference type="InterPro" id="IPR045864">
    <property type="entry name" value="aa-tRNA-synth_II/BPL/LPL"/>
</dbReference>
<evidence type="ECO:0000256" key="9">
    <source>
        <dbReference type="ARBA" id="ARBA00023146"/>
    </source>
</evidence>
<evidence type="ECO:0000256" key="3">
    <source>
        <dbReference type="ARBA" id="ARBA00010728"/>
    </source>
</evidence>
<evidence type="ECO:0000256" key="8">
    <source>
        <dbReference type="ARBA" id="ARBA00022917"/>
    </source>
</evidence>
<dbReference type="Gene3D" id="1.10.287.40">
    <property type="entry name" value="Serine-tRNA synthetase, tRNA binding domain"/>
    <property type="match status" value="1"/>
</dbReference>
<comment type="catalytic activity">
    <reaction evidence="10 12">
        <text>tRNA(Sec) + L-serine + ATP = L-seryl-tRNA(Sec) + AMP + diphosphate + H(+)</text>
        <dbReference type="Rhea" id="RHEA:42580"/>
        <dbReference type="Rhea" id="RHEA-COMP:9742"/>
        <dbReference type="Rhea" id="RHEA-COMP:10128"/>
        <dbReference type="ChEBI" id="CHEBI:15378"/>
        <dbReference type="ChEBI" id="CHEBI:30616"/>
        <dbReference type="ChEBI" id="CHEBI:33019"/>
        <dbReference type="ChEBI" id="CHEBI:33384"/>
        <dbReference type="ChEBI" id="CHEBI:78442"/>
        <dbReference type="ChEBI" id="CHEBI:78533"/>
        <dbReference type="ChEBI" id="CHEBI:456215"/>
        <dbReference type="EC" id="6.1.1.11"/>
    </reaction>
</comment>
<keyword evidence="15" id="KW-1185">Reference proteome</keyword>
<evidence type="ECO:0000313" key="15">
    <source>
        <dbReference type="Proteomes" id="UP001382955"/>
    </source>
</evidence>
<dbReference type="InterPro" id="IPR015866">
    <property type="entry name" value="Ser-tRNA-synth_1_N"/>
</dbReference>
<dbReference type="SUPFAM" id="SSF55681">
    <property type="entry name" value="Class II aaRS and biotin synthetases"/>
    <property type="match status" value="1"/>
</dbReference>
<feature type="binding site" evidence="12">
    <location>
        <begin position="266"/>
        <end position="268"/>
    </location>
    <ligand>
        <name>ATP</name>
        <dbReference type="ChEBI" id="CHEBI:30616"/>
    </ligand>
</feature>
<dbReference type="PIRSF" id="PIRSF001529">
    <property type="entry name" value="Ser-tRNA-synth_IIa"/>
    <property type="match status" value="1"/>
</dbReference>
<feature type="domain" description="Aminoacyl-transfer RNA synthetases class-II family profile" evidence="13">
    <location>
        <begin position="175"/>
        <end position="414"/>
    </location>
</feature>
<reference evidence="14 15" key="1">
    <citation type="journal article" date="2023" name="Int. J. Syst. Evol. Microbiol.">
        <title>The observation of taxonomic boundaries for the 16SrII and 16SrXXV phytoplasmas using genome-based delimitation.</title>
        <authorList>
            <person name="Rodrigues Jardim B."/>
            <person name="Tran-Nguyen L.T.T."/>
            <person name="Gambley C."/>
            <person name="Al-Sadi A.M."/>
            <person name="Al-Subhi A.M."/>
            <person name="Foissac X."/>
            <person name="Salar P."/>
            <person name="Cai H."/>
            <person name="Yang J.Y."/>
            <person name="Davis R."/>
            <person name="Jones L."/>
            <person name="Rodoni B."/>
            <person name="Constable F.E."/>
        </authorList>
    </citation>
    <scope>NUCLEOTIDE SEQUENCE [LARGE SCALE GENOMIC DNA]</scope>
    <source>
        <strain evidence="14">BAWM-322</strain>
    </source>
</reference>
<dbReference type="InterPro" id="IPR033729">
    <property type="entry name" value="SerRS_core"/>
</dbReference>
<evidence type="ECO:0000313" key="14">
    <source>
        <dbReference type="EMBL" id="MEK0312001.1"/>
    </source>
</evidence>
<organism evidence="14 15">
    <name type="scientific">Candidatus Phytoplasma fabacearum</name>
    <dbReference type="NCBI Taxonomy" id="2982628"/>
    <lineage>
        <taxon>Bacteria</taxon>
        <taxon>Bacillati</taxon>
        <taxon>Mycoplasmatota</taxon>
        <taxon>Mollicutes</taxon>
        <taxon>Acholeplasmatales</taxon>
        <taxon>Acholeplasmataceae</taxon>
        <taxon>Candidatus Phytoplasma</taxon>
        <taxon>16SrII (Peanut WB group)</taxon>
    </lineage>
</organism>
<dbReference type="PROSITE" id="PS50862">
    <property type="entry name" value="AA_TRNA_LIGASE_II"/>
    <property type="match status" value="1"/>
</dbReference>
<evidence type="ECO:0000256" key="11">
    <source>
        <dbReference type="ARBA" id="ARBA00048823"/>
    </source>
</evidence>
<protein>
    <recommendedName>
        <fullName evidence="12">Serine--tRNA ligase</fullName>
        <ecNumber evidence="12">6.1.1.11</ecNumber>
    </recommendedName>
    <alternativeName>
        <fullName evidence="12">Seryl-tRNA synthetase</fullName>
        <shortName evidence="12">SerRS</shortName>
    </alternativeName>
    <alternativeName>
        <fullName evidence="12">Seryl-tRNA(Ser/Sec) synthetase</fullName>
    </alternativeName>
</protein>
<dbReference type="Gene3D" id="3.30.930.10">
    <property type="entry name" value="Bira Bifunctional Protein, Domain 2"/>
    <property type="match status" value="1"/>
</dbReference>
<dbReference type="InterPro" id="IPR006195">
    <property type="entry name" value="aa-tRNA-synth_II"/>
</dbReference>
<dbReference type="PANTHER" id="PTHR43697:SF1">
    <property type="entry name" value="SERINE--TRNA LIGASE"/>
    <property type="match status" value="1"/>
</dbReference>
<dbReference type="RefSeq" id="WP_304514044.1">
    <property type="nucleotide sequence ID" value="NZ_JAOSIK010000016.1"/>
</dbReference>
<feature type="binding site" evidence="12">
    <location>
        <position position="289"/>
    </location>
    <ligand>
        <name>L-serine</name>
        <dbReference type="ChEBI" id="CHEBI:33384"/>
    </ligand>
</feature>
<comment type="caution">
    <text evidence="14">The sequence shown here is derived from an EMBL/GenBank/DDBJ whole genome shotgun (WGS) entry which is preliminary data.</text>
</comment>
<dbReference type="EMBL" id="JAOSIK010000016">
    <property type="protein sequence ID" value="MEK0312001.1"/>
    <property type="molecule type" value="Genomic_DNA"/>
</dbReference>
<comment type="similarity">
    <text evidence="3 12">Belongs to the class-II aminoacyl-tRNA synthetase family. Type-1 seryl-tRNA synthetase subfamily.</text>
</comment>
<keyword evidence="8 12" id="KW-0648">Protein biosynthesis</keyword>
<dbReference type="HAMAP" id="MF_00176">
    <property type="entry name" value="Ser_tRNA_synth_type1"/>
    <property type="match status" value="1"/>
</dbReference>
<keyword evidence="7 12" id="KW-0067">ATP-binding</keyword>
<evidence type="ECO:0000256" key="4">
    <source>
        <dbReference type="ARBA" id="ARBA00022490"/>
    </source>
</evidence>
<evidence type="ECO:0000256" key="1">
    <source>
        <dbReference type="ARBA" id="ARBA00004496"/>
    </source>
</evidence>
<dbReference type="InterPro" id="IPR002317">
    <property type="entry name" value="Ser-tRNA-ligase_type_1"/>
</dbReference>
<comment type="domain">
    <text evidence="12">Consists of two distinct domains, a catalytic core and a N-terminal extension that is involved in tRNA binding.</text>
</comment>
<comment type="subunit">
    <text evidence="12">Homodimer. The tRNA molecule binds across the dimer.</text>
</comment>
<evidence type="ECO:0000256" key="12">
    <source>
        <dbReference type="HAMAP-Rule" id="MF_00176"/>
    </source>
</evidence>
<keyword evidence="5 12" id="KW-0436">Ligase</keyword>
<dbReference type="PRINTS" id="PR00981">
    <property type="entry name" value="TRNASYNTHSER"/>
</dbReference>
<proteinExistence type="inferred from homology"/>
<keyword evidence="6 12" id="KW-0547">Nucleotide-binding</keyword>
<feature type="binding site" evidence="12">
    <location>
        <begin position="353"/>
        <end position="356"/>
    </location>
    <ligand>
        <name>ATP</name>
        <dbReference type="ChEBI" id="CHEBI:30616"/>
    </ligand>
</feature>
<dbReference type="EC" id="6.1.1.11" evidence="12"/>
<dbReference type="Proteomes" id="UP001382955">
    <property type="component" value="Unassembled WGS sequence"/>
</dbReference>
<name>A0ABU8ZU30_9MOLU</name>
<accession>A0ABU8ZU30</accession>
<dbReference type="NCBIfam" id="TIGR00414">
    <property type="entry name" value="serS"/>
    <property type="match status" value="1"/>
</dbReference>